<dbReference type="EMBL" id="CM029037">
    <property type="protein sequence ID" value="KAG2656064.1"/>
    <property type="molecule type" value="Genomic_DNA"/>
</dbReference>
<reference evidence="2" key="1">
    <citation type="submission" date="2020-05" db="EMBL/GenBank/DDBJ databases">
        <title>WGS assembly of Panicum virgatum.</title>
        <authorList>
            <person name="Lovell J.T."/>
            <person name="Jenkins J."/>
            <person name="Shu S."/>
            <person name="Juenger T.E."/>
            <person name="Schmutz J."/>
        </authorList>
    </citation>
    <scope>NUCLEOTIDE SEQUENCE</scope>
    <source>
        <strain evidence="2">AP13</strain>
    </source>
</reference>
<organism evidence="2 3">
    <name type="scientific">Panicum virgatum</name>
    <name type="common">Blackwell switchgrass</name>
    <dbReference type="NCBI Taxonomy" id="38727"/>
    <lineage>
        <taxon>Eukaryota</taxon>
        <taxon>Viridiplantae</taxon>
        <taxon>Streptophyta</taxon>
        <taxon>Embryophyta</taxon>
        <taxon>Tracheophyta</taxon>
        <taxon>Spermatophyta</taxon>
        <taxon>Magnoliopsida</taxon>
        <taxon>Liliopsida</taxon>
        <taxon>Poales</taxon>
        <taxon>Poaceae</taxon>
        <taxon>PACMAD clade</taxon>
        <taxon>Panicoideae</taxon>
        <taxon>Panicodae</taxon>
        <taxon>Paniceae</taxon>
        <taxon>Panicinae</taxon>
        <taxon>Panicum</taxon>
        <taxon>Panicum sect. Hiantes</taxon>
    </lineage>
</organism>
<keyword evidence="3" id="KW-1185">Reference proteome</keyword>
<feature type="chain" id="PRO_5035722310" description="Secreted protein" evidence="1">
    <location>
        <begin position="27"/>
        <end position="89"/>
    </location>
</feature>
<feature type="signal peptide" evidence="1">
    <location>
        <begin position="1"/>
        <end position="26"/>
    </location>
</feature>
<evidence type="ECO:0000313" key="2">
    <source>
        <dbReference type="EMBL" id="KAG2656064.1"/>
    </source>
</evidence>
<dbReference type="Proteomes" id="UP000823388">
    <property type="component" value="Chromosome 1K"/>
</dbReference>
<evidence type="ECO:0000313" key="3">
    <source>
        <dbReference type="Proteomes" id="UP000823388"/>
    </source>
</evidence>
<protein>
    <recommendedName>
        <fullName evidence="4">Secreted protein</fullName>
    </recommendedName>
</protein>
<evidence type="ECO:0000256" key="1">
    <source>
        <dbReference type="SAM" id="SignalP"/>
    </source>
</evidence>
<keyword evidence="1" id="KW-0732">Signal</keyword>
<dbReference type="AlphaFoldDB" id="A0A8T0XFB5"/>
<proteinExistence type="predicted"/>
<sequence>MLQNCVGICPVKLLLLALSATRFSIAFHVIDVNCPVNMLLEMLSTCRGWPGVEDGSSCSSPLSWLKLTSRAIMLLDDNNSSGRSPDREL</sequence>
<evidence type="ECO:0008006" key="4">
    <source>
        <dbReference type="Google" id="ProtNLM"/>
    </source>
</evidence>
<gene>
    <name evidence="2" type="ORF">PVAP13_1KG052377</name>
</gene>
<accession>A0A8T0XFB5</accession>
<comment type="caution">
    <text evidence="2">The sequence shown here is derived from an EMBL/GenBank/DDBJ whole genome shotgun (WGS) entry which is preliminary data.</text>
</comment>
<name>A0A8T0XFB5_PANVG</name>